<dbReference type="Gene3D" id="3.40.50.12780">
    <property type="entry name" value="N-terminal domain of ligase-like"/>
    <property type="match status" value="1"/>
</dbReference>
<sequence>MFDRHYAVWPENMPRHLSLPQTSLYTNLEVSALRYPHRDAINYYDSPITFAELKQQVDALAGYLQSLGVEKGDRVLLFMQNAPQFIISYYAILRANAIVVPVNPMNRAAELEHYLQDTEAAVAICGQELLPAVAPVVGMVNLRHVIVAAYSDYITRNTDLPLPAEVEAPAVALNSPAHIAWKDAIGAGETPRELLVGPDDLAVFPYSSGTTGAPKGCMHTHGSVMATCVQGSAWIHGTTESVTLATLPYFHVTGMQGSMNSPIYGGSLIVLMTRWDRRVAATLIERYKVSRWVNIVTMAIDLLSDPDVEQYDLSSLENIGGGGAAMPAAVSDKLFQLTGLRYMEGYGLSETIAGTHINPTDNPKSQCLGIPVFDIDSRIVAVEEDGQTGRELGPGEVGEIIIHGPQVFQGYWKRPQETQKAFIELEGKRFFRTGDLGYYDEEGYFFIVDRVKRMINASGFKVWPAEVESLMYRHPAIQESCVISTPHPRRGETVKACVVLRNEMKGTLNEQAIIDWCKEEMAAYKVPQVVEFRDELPRSSTGKVMWRALQEQEWAGEQEQRAC</sequence>
<evidence type="ECO:0000259" key="1">
    <source>
        <dbReference type="Pfam" id="PF00501"/>
    </source>
</evidence>
<dbReference type="InterPro" id="IPR045851">
    <property type="entry name" value="AMP-bd_C_sf"/>
</dbReference>
<dbReference type="PANTHER" id="PTHR43767:SF1">
    <property type="entry name" value="NONRIBOSOMAL PEPTIDE SYNTHASE PES1 (EUROFUNG)-RELATED"/>
    <property type="match status" value="1"/>
</dbReference>
<dbReference type="InterPro" id="IPR042099">
    <property type="entry name" value="ANL_N_sf"/>
</dbReference>
<dbReference type="Pfam" id="PF13193">
    <property type="entry name" value="AMP-binding_C"/>
    <property type="match status" value="1"/>
</dbReference>
<feature type="domain" description="AMP-binding enzyme C-terminal" evidence="2">
    <location>
        <begin position="466"/>
        <end position="543"/>
    </location>
</feature>
<evidence type="ECO:0000313" key="4">
    <source>
        <dbReference type="Proteomes" id="UP000029443"/>
    </source>
</evidence>
<dbReference type="Proteomes" id="UP000029443">
    <property type="component" value="Unassembled WGS sequence"/>
</dbReference>
<dbReference type="GO" id="GO:0016874">
    <property type="term" value="F:ligase activity"/>
    <property type="evidence" value="ECO:0007669"/>
    <property type="project" value="UniProtKB-KW"/>
</dbReference>
<dbReference type="NCBIfam" id="NF006181">
    <property type="entry name" value="PRK08314.1"/>
    <property type="match status" value="1"/>
</dbReference>
<dbReference type="Gene3D" id="3.30.300.30">
    <property type="match status" value="1"/>
</dbReference>
<accession>A0ABR4WA21</accession>
<dbReference type="InterPro" id="IPR050237">
    <property type="entry name" value="ATP-dep_AMP-bd_enzyme"/>
</dbReference>
<gene>
    <name evidence="3" type="ORF">T9A_03114</name>
</gene>
<proteinExistence type="predicted"/>
<protein>
    <submittedName>
        <fullName evidence="3">Long-chain-fatty-acid--CoA ligase</fullName>
    </submittedName>
</protein>
<evidence type="ECO:0000313" key="3">
    <source>
        <dbReference type="EMBL" id="KGD59836.1"/>
    </source>
</evidence>
<dbReference type="Pfam" id="PF00501">
    <property type="entry name" value="AMP-binding"/>
    <property type="match status" value="1"/>
</dbReference>
<dbReference type="InterPro" id="IPR025110">
    <property type="entry name" value="AMP-bd_C"/>
</dbReference>
<dbReference type="InterPro" id="IPR020845">
    <property type="entry name" value="AMP-binding_CS"/>
</dbReference>
<dbReference type="PANTHER" id="PTHR43767">
    <property type="entry name" value="LONG-CHAIN-FATTY-ACID--COA LIGASE"/>
    <property type="match status" value="1"/>
</dbReference>
<dbReference type="SUPFAM" id="SSF56801">
    <property type="entry name" value="Acetyl-CoA synthetase-like"/>
    <property type="match status" value="1"/>
</dbReference>
<dbReference type="EMBL" id="ARXU01000017">
    <property type="protein sequence ID" value="KGD59836.1"/>
    <property type="molecule type" value="Genomic_DNA"/>
</dbReference>
<feature type="domain" description="AMP-dependent synthetase/ligase" evidence="1">
    <location>
        <begin position="29"/>
        <end position="412"/>
    </location>
</feature>
<dbReference type="InterPro" id="IPR000873">
    <property type="entry name" value="AMP-dep_synth/lig_dom"/>
</dbReference>
<keyword evidence="4" id="KW-1185">Reference proteome</keyword>
<name>A0ABR4WA21_9GAMM</name>
<evidence type="ECO:0000259" key="2">
    <source>
        <dbReference type="Pfam" id="PF13193"/>
    </source>
</evidence>
<dbReference type="RefSeq" id="WP_035250300.1">
    <property type="nucleotide sequence ID" value="NZ_ARXU01000017.1"/>
</dbReference>
<keyword evidence="3" id="KW-0436">Ligase</keyword>
<reference evidence="3 4" key="1">
    <citation type="submission" date="2012-09" db="EMBL/GenBank/DDBJ databases">
        <title>Genome Sequence of alkane-degrading Bacterium Alcanivorax jadensis T9.</title>
        <authorList>
            <person name="Lai Q."/>
            <person name="Shao Z."/>
        </authorList>
    </citation>
    <scope>NUCLEOTIDE SEQUENCE [LARGE SCALE GENOMIC DNA]</scope>
    <source>
        <strain evidence="3 4">T9</strain>
    </source>
</reference>
<organism evidence="3 4">
    <name type="scientific">Alcanivorax jadensis T9</name>
    <dbReference type="NCBI Taxonomy" id="1177181"/>
    <lineage>
        <taxon>Bacteria</taxon>
        <taxon>Pseudomonadati</taxon>
        <taxon>Pseudomonadota</taxon>
        <taxon>Gammaproteobacteria</taxon>
        <taxon>Oceanospirillales</taxon>
        <taxon>Alcanivoracaceae</taxon>
        <taxon>Alcanivorax</taxon>
    </lineage>
</organism>
<dbReference type="PROSITE" id="PS00455">
    <property type="entry name" value="AMP_BINDING"/>
    <property type="match status" value="1"/>
</dbReference>
<comment type="caution">
    <text evidence="3">The sequence shown here is derived from an EMBL/GenBank/DDBJ whole genome shotgun (WGS) entry which is preliminary data.</text>
</comment>